<keyword evidence="1" id="KW-1133">Transmembrane helix</keyword>
<proteinExistence type="predicted"/>
<keyword evidence="3" id="KW-1185">Reference proteome</keyword>
<evidence type="ECO:0000313" key="2">
    <source>
        <dbReference type="EMBL" id="MET1257551.1"/>
    </source>
</evidence>
<feature type="transmembrane region" description="Helical" evidence="1">
    <location>
        <begin position="81"/>
        <end position="101"/>
    </location>
</feature>
<sequence>MSKFRLLIFCIGVITVESLVLALLVPLFLIIFSIPNKIDSVEVIGGLFLFFMFYKSIIEIWLFLLVVINKVKRRHPKITDLLRGKFFASILMFSLLLMILYESDFRLDIFFAYAAMYIPSVVIAFYLFKEVWFKAEEWLVSKGDECSTSQRAKAITEEYPSKKVPSPDILDKSKNKYWFFLAILLFALVELFINEEVTSPIIRVLRYLLIVLSVLTLKFFYTDKQKYKKINHFIWGALLISILVDINWGLYRINGLVGLQMMEVARMNVDMGEVKYIYTDEGDYKYSRFGMLISFKDNVNDYSVNCKRNFLTGTVYCMSIKGEKSYYKFGFNKIGFFSSSNIERSSVNLQVQYKFKQESPSTVLMETFHGDKIFCKKYIEFILNNVSSVKKFCKYDNEFELVEHYEYKILEIDSAGNWVERGVSKYESNDNSPSAYFVDKRKIIYY</sequence>
<keyword evidence="1" id="KW-0812">Transmembrane</keyword>
<name>A0ABV2C045_9GAMM</name>
<feature type="transmembrane region" description="Helical" evidence="1">
    <location>
        <begin position="200"/>
        <end position="221"/>
    </location>
</feature>
<organism evidence="2 3">
    <name type="scientific">Aliikangiella maris</name>
    <dbReference type="NCBI Taxonomy" id="3162458"/>
    <lineage>
        <taxon>Bacteria</taxon>
        <taxon>Pseudomonadati</taxon>
        <taxon>Pseudomonadota</taxon>
        <taxon>Gammaproteobacteria</taxon>
        <taxon>Oceanospirillales</taxon>
        <taxon>Pleioneaceae</taxon>
        <taxon>Aliikangiella</taxon>
    </lineage>
</organism>
<dbReference type="EMBL" id="JBEVCJ010000101">
    <property type="protein sequence ID" value="MET1257551.1"/>
    <property type="molecule type" value="Genomic_DNA"/>
</dbReference>
<feature type="transmembrane region" description="Helical" evidence="1">
    <location>
        <begin position="44"/>
        <end position="69"/>
    </location>
</feature>
<protein>
    <submittedName>
        <fullName evidence="2">Uncharacterized protein</fullName>
    </submittedName>
</protein>
<evidence type="ECO:0000256" key="1">
    <source>
        <dbReference type="SAM" id="Phobius"/>
    </source>
</evidence>
<gene>
    <name evidence="2" type="ORF">ABVT43_20640</name>
</gene>
<comment type="caution">
    <text evidence="2">The sequence shown here is derived from an EMBL/GenBank/DDBJ whole genome shotgun (WGS) entry which is preliminary data.</text>
</comment>
<feature type="transmembrane region" description="Helical" evidence="1">
    <location>
        <begin position="107"/>
        <end position="128"/>
    </location>
</feature>
<accession>A0ABV2C045</accession>
<keyword evidence="1" id="KW-0472">Membrane</keyword>
<dbReference type="RefSeq" id="WP_353898134.1">
    <property type="nucleotide sequence ID" value="NZ_JBEVCJ010000101.1"/>
</dbReference>
<feature type="transmembrane region" description="Helical" evidence="1">
    <location>
        <begin position="7"/>
        <end position="32"/>
    </location>
</feature>
<dbReference type="Proteomes" id="UP001548189">
    <property type="component" value="Unassembled WGS sequence"/>
</dbReference>
<feature type="transmembrane region" description="Helical" evidence="1">
    <location>
        <begin position="233"/>
        <end position="251"/>
    </location>
</feature>
<evidence type="ECO:0000313" key="3">
    <source>
        <dbReference type="Proteomes" id="UP001548189"/>
    </source>
</evidence>
<reference evidence="2 3" key="1">
    <citation type="submission" date="2024-06" db="EMBL/GenBank/DDBJ databases">
        <authorList>
            <person name="Li F."/>
        </authorList>
    </citation>
    <scope>NUCLEOTIDE SEQUENCE [LARGE SCALE GENOMIC DNA]</scope>
    <source>
        <strain evidence="2 3">GXAS 311</strain>
    </source>
</reference>
<feature type="transmembrane region" description="Helical" evidence="1">
    <location>
        <begin position="177"/>
        <end position="194"/>
    </location>
</feature>